<dbReference type="InterPro" id="IPR008218">
    <property type="entry name" value="ATPase_V1-cplx_f_g_su"/>
</dbReference>
<dbReference type="AlphaFoldDB" id="A0A831RXB1"/>
<keyword evidence="3" id="KW-0406">Ion transport</keyword>
<keyword evidence="2" id="KW-0813">Transport</keyword>
<organism evidence="4">
    <name type="scientific">Thiolapillus brandeum</name>
    <dbReference type="NCBI Taxonomy" id="1076588"/>
    <lineage>
        <taxon>Bacteria</taxon>
        <taxon>Pseudomonadati</taxon>
        <taxon>Pseudomonadota</taxon>
        <taxon>Gammaproteobacteria</taxon>
        <taxon>Chromatiales</taxon>
        <taxon>Sedimenticolaceae</taxon>
        <taxon>Thiolapillus</taxon>
    </lineage>
</organism>
<proteinExistence type="inferred from homology"/>
<evidence type="ECO:0000256" key="1">
    <source>
        <dbReference type="ARBA" id="ARBA00010148"/>
    </source>
</evidence>
<dbReference type="EMBL" id="DRLF01000395">
    <property type="protein sequence ID" value="HEC07464.1"/>
    <property type="molecule type" value="Genomic_DNA"/>
</dbReference>
<dbReference type="InterPro" id="IPR036906">
    <property type="entry name" value="ATPase_V1_fsu_sf"/>
</dbReference>
<evidence type="ECO:0000313" key="4">
    <source>
        <dbReference type="EMBL" id="HEC07464.1"/>
    </source>
</evidence>
<dbReference type="GO" id="GO:0046961">
    <property type="term" value="F:proton-transporting ATPase activity, rotational mechanism"/>
    <property type="evidence" value="ECO:0007669"/>
    <property type="project" value="InterPro"/>
</dbReference>
<protein>
    <recommendedName>
        <fullName evidence="5">ATPase</fullName>
    </recommendedName>
</protein>
<evidence type="ECO:0000256" key="2">
    <source>
        <dbReference type="ARBA" id="ARBA00022448"/>
    </source>
</evidence>
<evidence type="ECO:0008006" key="5">
    <source>
        <dbReference type="Google" id="ProtNLM"/>
    </source>
</evidence>
<dbReference type="Proteomes" id="UP000886339">
    <property type="component" value="Unassembled WGS sequence"/>
</dbReference>
<evidence type="ECO:0000256" key="3">
    <source>
        <dbReference type="ARBA" id="ARBA00023065"/>
    </source>
</evidence>
<name>A0A831RXB1_9GAMM</name>
<dbReference type="Gene3D" id="3.40.50.10580">
    <property type="entry name" value="ATPase, V1 complex, subunit F"/>
    <property type="match status" value="1"/>
</dbReference>
<comment type="caution">
    <text evidence="4">The sequence shown here is derived from an EMBL/GenBank/DDBJ whole genome shotgun (WGS) entry which is preliminary data.</text>
</comment>
<accession>A0A831RXB1</accession>
<dbReference type="Pfam" id="PF01990">
    <property type="entry name" value="ATP-synt_F"/>
    <property type="match status" value="1"/>
</dbReference>
<dbReference type="SUPFAM" id="SSF159468">
    <property type="entry name" value="AtpF-like"/>
    <property type="match status" value="1"/>
</dbReference>
<reference evidence="4" key="1">
    <citation type="journal article" date="2020" name="mSystems">
        <title>Genome- and Community-Level Interaction Insights into Carbon Utilization and Element Cycling Functions of Hydrothermarchaeota in Hydrothermal Sediment.</title>
        <authorList>
            <person name="Zhou Z."/>
            <person name="Liu Y."/>
            <person name="Xu W."/>
            <person name="Pan J."/>
            <person name="Luo Z.H."/>
            <person name="Li M."/>
        </authorList>
    </citation>
    <scope>NUCLEOTIDE SEQUENCE [LARGE SCALE GENOMIC DNA]</scope>
    <source>
        <strain evidence="4">HyVt-458</strain>
    </source>
</reference>
<gene>
    <name evidence="4" type="ORF">ENJ12_11455</name>
</gene>
<sequence>MPADSARQGTRLIMMGDAALCAGFSMIGFETWPDATVEQLEQLLNELMEQKDTALVFLEPALARCDCESLRQLQHRGGGIVVTEIPPLNAPRDYQPQVEELVISVLGRNALDTPRTDTDRAD</sequence>
<comment type="similarity">
    <text evidence="1">Belongs to the V-ATPase F subunit family.</text>
</comment>